<dbReference type="Proteomes" id="UP001145145">
    <property type="component" value="Unassembled WGS sequence"/>
</dbReference>
<dbReference type="AlphaFoldDB" id="A0A9W6C659"/>
<evidence type="ECO:0000313" key="1">
    <source>
        <dbReference type="EMBL" id="GLG04124.1"/>
    </source>
</evidence>
<protein>
    <submittedName>
        <fullName evidence="1">Uncharacterized protein</fullName>
    </submittedName>
</protein>
<dbReference type="RefSeq" id="WP_144289696.1">
    <property type="nucleotide sequence ID" value="NZ_BSBO01000011.1"/>
</dbReference>
<proteinExistence type="predicted"/>
<accession>A0A9W6C659</accession>
<organism evidence="1 2">
    <name type="scientific">Sellimonas catena</name>
    <dbReference type="NCBI Taxonomy" id="2994035"/>
    <lineage>
        <taxon>Bacteria</taxon>
        <taxon>Bacillati</taxon>
        <taxon>Bacillota</taxon>
        <taxon>Clostridia</taxon>
        <taxon>Lachnospirales</taxon>
        <taxon>Lachnospiraceae</taxon>
        <taxon>Sellimonas</taxon>
    </lineage>
</organism>
<evidence type="ECO:0000313" key="2">
    <source>
        <dbReference type="Proteomes" id="UP001145145"/>
    </source>
</evidence>
<comment type="caution">
    <text evidence="1">The sequence shown here is derived from an EMBL/GenBank/DDBJ whole genome shotgun (WGS) entry which is preliminary data.</text>
</comment>
<gene>
    <name evidence="1" type="ORF">Selli1_12980</name>
</gene>
<keyword evidence="2" id="KW-1185">Reference proteome</keyword>
<dbReference type="EMBL" id="BSBO01000011">
    <property type="protein sequence ID" value="GLG04124.1"/>
    <property type="molecule type" value="Genomic_DNA"/>
</dbReference>
<name>A0A9W6C659_9FIRM</name>
<sequence length="137" mass="15666">MRKKKVWIAGCTVFLLLLICTVLSLRVEKMMRIEVETVSPIQCTEEELIDMFTLPVSCFKEDEFGTALYYVEEREGLFGKELYVVKDENAAVMWEEGNKAYILSQSARNDQGKLRKIVDYSAWPLEDGDAVVIAGEE</sequence>
<reference evidence="1 2" key="1">
    <citation type="journal article" date="2023" name="Int. J. Syst. Evol. Microbiol.">
        <title>Sellimonas catena sp. nov., isolated from human faeces.</title>
        <authorList>
            <person name="Hisatomi A."/>
            <person name="Ohkuma M."/>
            <person name="Sakamoto M."/>
        </authorList>
    </citation>
    <scope>NUCLEOTIDE SEQUENCE [LARGE SCALE GENOMIC DNA]</scope>
    <source>
        <strain evidence="1 2">12EGH17</strain>
    </source>
</reference>